<feature type="transmembrane region" description="Helical" evidence="1">
    <location>
        <begin position="181"/>
        <end position="202"/>
    </location>
</feature>
<evidence type="ECO:0000313" key="2">
    <source>
        <dbReference type="EMBL" id="THV40782.1"/>
    </source>
</evidence>
<sequence length="211" mass="23476">MTLLFTLAVGIALWFAFRAKRVEARAAYWGLAAVAWLAGLFTWDISGTVLDYAKYLLLALLPIAFVAMSWRAARTTRPRADIYTAEPLLLVLGFLVLWLVAFNTAMSKDGSNSEVTWYYLASYLVAAAAFIAAAVMRKDRRIGYGAAALACVLLVALYKQVLWTETPYFGDQTVLTSDQLFALLFLGIPVLGIIGQLVWWILHARRAWTGR</sequence>
<proteinExistence type="predicted"/>
<reference evidence="2 3" key="2">
    <citation type="submission" date="2019-05" db="EMBL/GenBank/DDBJ databases">
        <title>Glycomyces buryatensis sp. nov.</title>
        <authorList>
            <person name="Nikitina E."/>
        </authorList>
    </citation>
    <scope>NUCLEOTIDE SEQUENCE [LARGE SCALE GENOMIC DNA]</scope>
    <source>
        <strain evidence="2 3">18</strain>
    </source>
</reference>
<feature type="transmembrane region" description="Helical" evidence="1">
    <location>
        <begin position="117"/>
        <end position="135"/>
    </location>
</feature>
<feature type="transmembrane region" description="Helical" evidence="1">
    <location>
        <begin position="142"/>
        <end position="161"/>
    </location>
</feature>
<protein>
    <submittedName>
        <fullName evidence="2">Uncharacterized protein</fullName>
    </submittedName>
</protein>
<accession>A0A4S8QCP1</accession>
<keyword evidence="1" id="KW-1133">Transmembrane helix</keyword>
<evidence type="ECO:0000313" key="3">
    <source>
        <dbReference type="Proteomes" id="UP000308760"/>
    </source>
</evidence>
<dbReference type="RefSeq" id="WP_136535181.1">
    <property type="nucleotide sequence ID" value="NZ_STGY01000055.1"/>
</dbReference>
<organism evidence="2 3">
    <name type="scientific">Glycomyces buryatensis</name>
    <dbReference type="NCBI Taxonomy" id="2570927"/>
    <lineage>
        <taxon>Bacteria</taxon>
        <taxon>Bacillati</taxon>
        <taxon>Actinomycetota</taxon>
        <taxon>Actinomycetes</taxon>
        <taxon>Glycomycetales</taxon>
        <taxon>Glycomycetaceae</taxon>
        <taxon>Glycomyces</taxon>
    </lineage>
</organism>
<feature type="transmembrane region" description="Helical" evidence="1">
    <location>
        <begin position="52"/>
        <end position="70"/>
    </location>
</feature>
<name>A0A4S8QCP1_9ACTN</name>
<comment type="caution">
    <text evidence="2">The sequence shown here is derived from an EMBL/GenBank/DDBJ whole genome shotgun (WGS) entry which is preliminary data.</text>
</comment>
<dbReference type="Proteomes" id="UP000308760">
    <property type="component" value="Unassembled WGS sequence"/>
</dbReference>
<keyword evidence="3" id="KW-1185">Reference proteome</keyword>
<keyword evidence="1" id="KW-0812">Transmembrane</keyword>
<gene>
    <name evidence="2" type="ORF">FAB82_14115</name>
</gene>
<reference evidence="3" key="1">
    <citation type="submission" date="2019-04" db="EMBL/GenBank/DDBJ databases">
        <title>Nocardioides xinjiangensis sp. nov.</title>
        <authorList>
            <person name="Liu S."/>
        </authorList>
    </citation>
    <scope>NUCLEOTIDE SEQUENCE [LARGE SCALE GENOMIC DNA]</scope>
    <source>
        <strain evidence="3">18</strain>
    </source>
</reference>
<dbReference type="EMBL" id="STGY01000055">
    <property type="protein sequence ID" value="THV40782.1"/>
    <property type="molecule type" value="Genomic_DNA"/>
</dbReference>
<evidence type="ECO:0000256" key="1">
    <source>
        <dbReference type="SAM" id="Phobius"/>
    </source>
</evidence>
<feature type="transmembrane region" description="Helical" evidence="1">
    <location>
        <begin position="82"/>
        <end position="105"/>
    </location>
</feature>
<keyword evidence="1" id="KW-0472">Membrane</keyword>
<dbReference type="AlphaFoldDB" id="A0A4S8QCP1"/>